<dbReference type="Proteomes" id="UP001430953">
    <property type="component" value="Unassembled WGS sequence"/>
</dbReference>
<dbReference type="EMBL" id="JADYXP020000026">
    <property type="protein sequence ID" value="KAL0100092.1"/>
    <property type="molecule type" value="Genomic_DNA"/>
</dbReference>
<gene>
    <name evidence="1" type="ORF">PUN28_019508</name>
</gene>
<organism evidence="1 2">
    <name type="scientific">Cardiocondyla obscurior</name>
    <dbReference type="NCBI Taxonomy" id="286306"/>
    <lineage>
        <taxon>Eukaryota</taxon>
        <taxon>Metazoa</taxon>
        <taxon>Ecdysozoa</taxon>
        <taxon>Arthropoda</taxon>
        <taxon>Hexapoda</taxon>
        <taxon>Insecta</taxon>
        <taxon>Pterygota</taxon>
        <taxon>Neoptera</taxon>
        <taxon>Endopterygota</taxon>
        <taxon>Hymenoptera</taxon>
        <taxon>Apocrita</taxon>
        <taxon>Aculeata</taxon>
        <taxon>Formicoidea</taxon>
        <taxon>Formicidae</taxon>
        <taxon>Myrmicinae</taxon>
        <taxon>Cardiocondyla</taxon>
    </lineage>
</organism>
<accession>A0AAW2EEM5</accession>
<sequence>MLYIIIYKFLTHLRYLASLRIITIKLANSLSFITGVPLATRLHFNCGTCEIFCVLRYLSHTILLGLSDLSDLHVDLRYYNTILFPFFVRHSDPLCL</sequence>
<evidence type="ECO:0000313" key="1">
    <source>
        <dbReference type="EMBL" id="KAL0100092.1"/>
    </source>
</evidence>
<dbReference type="AlphaFoldDB" id="A0AAW2EEM5"/>
<reference evidence="1 2" key="1">
    <citation type="submission" date="2023-03" db="EMBL/GenBank/DDBJ databases">
        <title>High recombination rates correlate with genetic variation in Cardiocondyla obscurior ants.</title>
        <authorList>
            <person name="Errbii M."/>
        </authorList>
    </citation>
    <scope>NUCLEOTIDE SEQUENCE [LARGE SCALE GENOMIC DNA]</scope>
    <source>
        <strain evidence="1">Alpha-2009</strain>
        <tissue evidence="1">Whole body</tissue>
    </source>
</reference>
<protein>
    <submittedName>
        <fullName evidence="1">Uncharacterized protein</fullName>
    </submittedName>
</protein>
<comment type="caution">
    <text evidence="1">The sequence shown here is derived from an EMBL/GenBank/DDBJ whole genome shotgun (WGS) entry which is preliminary data.</text>
</comment>
<evidence type="ECO:0000313" key="2">
    <source>
        <dbReference type="Proteomes" id="UP001430953"/>
    </source>
</evidence>
<keyword evidence="2" id="KW-1185">Reference proteome</keyword>
<name>A0AAW2EEM5_9HYME</name>
<proteinExistence type="predicted"/>